<dbReference type="Proteomes" id="UP000799118">
    <property type="component" value="Unassembled WGS sequence"/>
</dbReference>
<dbReference type="InterPro" id="IPR002018">
    <property type="entry name" value="CarbesteraseB"/>
</dbReference>
<gene>
    <name evidence="2" type="ORF">BT96DRAFT_1009327</name>
</gene>
<sequence>MSALTIDYDLWASLKDESRPIEKPELGSKRPARSTDMDKATVFGVNAGAIMTAVQLLNPDFSKFARATILQSGSAALALTYGPLYQQVDWDNFVAGVPGCENIFSTDSTFECLRSVNTSAISMAAAALSELYPPIPALGSPFNTGNDTFGTNPGYKIAAAIIWDLSFQSQRRFWTQTTSNAGVKTFEYLFAQPLPENPPFLGDPNDGKGVSRPTWEQYTLQNQACQTTQRYAMLNLHLQAVIQLNANATTMIPDDFRKE</sequence>
<evidence type="ECO:0000313" key="3">
    <source>
        <dbReference type="Proteomes" id="UP000799118"/>
    </source>
</evidence>
<protein>
    <recommendedName>
        <fullName evidence="1">Carboxylesterase type B domain-containing protein</fullName>
    </recommendedName>
</protein>
<dbReference type="EMBL" id="ML770539">
    <property type="protein sequence ID" value="KAE9383344.1"/>
    <property type="molecule type" value="Genomic_DNA"/>
</dbReference>
<dbReference type="Gene3D" id="3.40.50.1820">
    <property type="entry name" value="alpha/beta hydrolase"/>
    <property type="match status" value="2"/>
</dbReference>
<dbReference type="InterPro" id="IPR029058">
    <property type="entry name" value="AB_hydrolase_fold"/>
</dbReference>
<organism evidence="2 3">
    <name type="scientific">Gymnopus androsaceus JB14</name>
    <dbReference type="NCBI Taxonomy" id="1447944"/>
    <lineage>
        <taxon>Eukaryota</taxon>
        <taxon>Fungi</taxon>
        <taxon>Dikarya</taxon>
        <taxon>Basidiomycota</taxon>
        <taxon>Agaricomycotina</taxon>
        <taxon>Agaricomycetes</taxon>
        <taxon>Agaricomycetidae</taxon>
        <taxon>Agaricales</taxon>
        <taxon>Marasmiineae</taxon>
        <taxon>Omphalotaceae</taxon>
        <taxon>Gymnopus</taxon>
    </lineage>
</organism>
<dbReference type="SUPFAM" id="SSF53474">
    <property type="entry name" value="alpha/beta-Hydrolases"/>
    <property type="match status" value="1"/>
</dbReference>
<name>A0A6A4GCW3_9AGAR</name>
<reference evidence="2" key="1">
    <citation type="journal article" date="2019" name="Environ. Microbiol.">
        <title>Fungal ecological strategies reflected in gene transcription - a case study of two litter decomposers.</title>
        <authorList>
            <person name="Barbi F."/>
            <person name="Kohler A."/>
            <person name="Barry K."/>
            <person name="Baskaran P."/>
            <person name="Daum C."/>
            <person name="Fauchery L."/>
            <person name="Ihrmark K."/>
            <person name="Kuo A."/>
            <person name="LaButti K."/>
            <person name="Lipzen A."/>
            <person name="Morin E."/>
            <person name="Grigoriev I.V."/>
            <person name="Henrissat B."/>
            <person name="Lindahl B."/>
            <person name="Martin F."/>
        </authorList>
    </citation>
    <scope>NUCLEOTIDE SEQUENCE</scope>
    <source>
        <strain evidence="2">JB14</strain>
    </source>
</reference>
<keyword evidence="3" id="KW-1185">Reference proteome</keyword>
<dbReference type="AlphaFoldDB" id="A0A6A4GCW3"/>
<dbReference type="OrthoDB" id="408631at2759"/>
<dbReference type="Pfam" id="PF00135">
    <property type="entry name" value="COesterase"/>
    <property type="match status" value="1"/>
</dbReference>
<evidence type="ECO:0000313" key="2">
    <source>
        <dbReference type="EMBL" id="KAE9383344.1"/>
    </source>
</evidence>
<feature type="domain" description="Carboxylesterase type B" evidence="1">
    <location>
        <begin position="36"/>
        <end position="127"/>
    </location>
</feature>
<evidence type="ECO:0000259" key="1">
    <source>
        <dbReference type="Pfam" id="PF00135"/>
    </source>
</evidence>
<accession>A0A6A4GCW3</accession>
<proteinExistence type="predicted"/>